<dbReference type="RefSeq" id="WP_377862605.1">
    <property type="nucleotide sequence ID" value="NZ_JBHLZU010000037.1"/>
</dbReference>
<comment type="caution">
    <text evidence="2">The sequence shown here is derived from an EMBL/GenBank/DDBJ whole genome shotgun (WGS) entry which is preliminary data.</text>
</comment>
<accession>A0ABV6A9E7</accession>
<reference evidence="2 3" key="1">
    <citation type="submission" date="2024-09" db="EMBL/GenBank/DDBJ databases">
        <authorList>
            <person name="Sun Q."/>
            <person name="Mori K."/>
        </authorList>
    </citation>
    <scope>NUCLEOTIDE SEQUENCE [LARGE SCALE GENOMIC DNA]</scope>
    <source>
        <strain evidence="2 3">TBRC 7907</strain>
    </source>
</reference>
<dbReference type="InterPro" id="IPR042108">
    <property type="entry name" value="GTPase_HflX_N_sf"/>
</dbReference>
<proteinExistence type="predicted"/>
<evidence type="ECO:0000259" key="1">
    <source>
        <dbReference type="Pfam" id="PF13167"/>
    </source>
</evidence>
<name>A0ABV6A9E7_9PSEU</name>
<organism evidence="2 3">
    <name type="scientific">Allokutzneria oryzae</name>
    <dbReference type="NCBI Taxonomy" id="1378989"/>
    <lineage>
        <taxon>Bacteria</taxon>
        <taxon>Bacillati</taxon>
        <taxon>Actinomycetota</taxon>
        <taxon>Actinomycetes</taxon>
        <taxon>Pseudonocardiales</taxon>
        <taxon>Pseudonocardiaceae</taxon>
        <taxon>Allokutzneria</taxon>
    </lineage>
</organism>
<dbReference type="Gene3D" id="3.40.50.11060">
    <property type="entry name" value="GTPase HflX, N-terminal domain"/>
    <property type="match status" value="1"/>
</dbReference>
<dbReference type="InterPro" id="IPR025121">
    <property type="entry name" value="GTPase_HflX_N"/>
</dbReference>
<feature type="domain" description="GTPase HflX N-terminal" evidence="1">
    <location>
        <begin position="60"/>
        <end position="114"/>
    </location>
</feature>
<dbReference type="EMBL" id="JBHLZU010000037">
    <property type="protein sequence ID" value="MFB9909693.1"/>
    <property type="molecule type" value="Genomic_DNA"/>
</dbReference>
<evidence type="ECO:0000313" key="2">
    <source>
        <dbReference type="EMBL" id="MFB9909693.1"/>
    </source>
</evidence>
<sequence>MTELGGVPVVLVGLFSAKRKDHEAVVDDLSRRVTARGGSVVGRVVQRRGVSAGGVAKLDQPLSRRTVVSEGKAAEIAALVAETEADLVVFVNDLTARQREVLQERLSAKVISAAELT</sequence>
<dbReference type="Pfam" id="PF13167">
    <property type="entry name" value="GTP-bdg_N"/>
    <property type="match status" value="1"/>
</dbReference>
<evidence type="ECO:0000313" key="3">
    <source>
        <dbReference type="Proteomes" id="UP001589693"/>
    </source>
</evidence>
<dbReference type="Proteomes" id="UP001589693">
    <property type="component" value="Unassembled WGS sequence"/>
</dbReference>
<keyword evidence="3" id="KW-1185">Reference proteome</keyword>
<protein>
    <recommendedName>
        <fullName evidence="1">GTPase HflX N-terminal domain-containing protein</fullName>
    </recommendedName>
</protein>
<gene>
    <name evidence="2" type="ORF">ACFFQA_37660</name>
</gene>